<proteinExistence type="predicted"/>
<evidence type="ECO:0000256" key="6">
    <source>
        <dbReference type="SAM" id="Phobius"/>
    </source>
</evidence>
<evidence type="ECO:0000313" key="7">
    <source>
        <dbReference type="EMBL" id="SKA88737.1"/>
    </source>
</evidence>
<evidence type="ECO:0000256" key="5">
    <source>
        <dbReference type="ARBA" id="ARBA00023136"/>
    </source>
</evidence>
<keyword evidence="2" id="KW-1003">Cell membrane</keyword>
<dbReference type="InterPro" id="IPR003339">
    <property type="entry name" value="ABC/ECF_trnsptr_transmembrane"/>
</dbReference>
<name>A0A1T4XH33_9CLOT</name>
<dbReference type="RefSeq" id="WP_078696461.1">
    <property type="nucleotide sequence ID" value="NZ_FUYH01000009.1"/>
</dbReference>
<keyword evidence="4 6" id="KW-1133">Transmembrane helix</keyword>
<keyword evidence="5 6" id="KW-0472">Membrane</keyword>
<reference evidence="8" key="1">
    <citation type="submission" date="2017-02" db="EMBL/GenBank/DDBJ databases">
        <authorList>
            <person name="Varghese N."/>
            <person name="Submissions S."/>
        </authorList>
    </citation>
    <scope>NUCLEOTIDE SEQUENCE [LARGE SCALE GENOMIC DNA]</scope>
    <source>
        <strain evidence="8">USBA 833</strain>
    </source>
</reference>
<accession>A0A1T4XH33</accession>
<dbReference type="GO" id="GO:0005886">
    <property type="term" value="C:plasma membrane"/>
    <property type="evidence" value="ECO:0007669"/>
    <property type="project" value="UniProtKB-ARBA"/>
</dbReference>
<evidence type="ECO:0000256" key="3">
    <source>
        <dbReference type="ARBA" id="ARBA00022692"/>
    </source>
</evidence>
<keyword evidence="3 6" id="KW-0812">Transmembrane</keyword>
<dbReference type="PANTHER" id="PTHR34857">
    <property type="entry name" value="SLL0384 PROTEIN"/>
    <property type="match status" value="1"/>
</dbReference>
<feature type="transmembrane region" description="Helical" evidence="6">
    <location>
        <begin position="103"/>
        <end position="126"/>
    </location>
</feature>
<evidence type="ECO:0000313" key="8">
    <source>
        <dbReference type="Proteomes" id="UP000190105"/>
    </source>
</evidence>
<feature type="transmembrane region" description="Helical" evidence="6">
    <location>
        <begin position="239"/>
        <end position="257"/>
    </location>
</feature>
<dbReference type="OrthoDB" id="166227at2"/>
<comment type="subcellular location">
    <subcellularLocation>
        <location evidence="1">Membrane</location>
        <topology evidence="1">Multi-pass membrane protein</topology>
    </subcellularLocation>
</comment>
<dbReference type="InterPro" id="IPR051611">
    <property type="entry name" value="ECF_transporter_component"/>
</dbReference>
<gene>
    <name evidence="7" type="ORF">SAMN05443428_10926</name>
</gene>
<dbReference type="Proteomes" id="UP000190105">
    <property type="component" value="Unassembled WGS sequence"/>
</dbReference>
<protein>
    <submittedName>
        <fullName evidence="7">Energy-coupling factor transport system permease protein</fullName>
    </submittedName>
</protein>
<feature type="transmembrane region" description="Helical" evidence="6">
    <location>
        <begin position="23"/>
        <end position="53"/>
    </location>
</feature>
<dbReference type="PANTHER" id="PTHR34857:SF2">
    <property type="entry name" value="SLL0384 PROTEIN"/>
    <property type="match status" value="1"/>
</dbReference>
<evidence type="ECO:0000256" key="4">
    <source>
        <dbReference type="ARBA" id="ARBA00022989"/>
    </source>
</evidence>
<dbReference type="CDD" id="cd16914">
    <property type="entry name" value="EcfT"/>
    <property type="match status" value="1"/>
</dbReference>
<keyword evidence="8" id="KW-1185">Reference proteome</keyword>
<feature type="transmembrane region" description="Helical" evidence="6">
    <location>
        <begin position="65"/>
        <end position="83"/>
    </location>
</feature>
<evidence type="ECO:0000256" key="2">
    <source>
        <dbReference type="ARBA" id="ARBA00022475"/>
    </source>
</evidence>
<sequence>MKSLSLYQERDSIIHEIEPINKLLYILTTILIMIIVPSIKCAVLCMIISLMLLLKANVIKKVLPIINFSFIILISIIIIQGLFNINNKTVLFNIGKIKFYKEGMMYSALIVIRVINILCAFALLVLTTKPSDLIEDLVRRGLSPKIGYVLSSVLQIIPQMTSTMGTIMDAQRSRGLETEGKLINRIKAFFPLIGPVVMNSLIATRERAMALEIRAFSSKNKKTFLNETKSTKLDSSLKYIFIAAVILSIIWRAAIWTK</sequence>
<organism evidence="7 8">
    <name type="scientific">Caloramator quimbayensis</name>
    <dbReference type="NCBI Taxonomy" id="1147123"/>
    <lineage>
        <taxon>Bacteria</taxon>
        <taxon>Bacillati</taxon>
        <taxon>Bacillota</taxon>
        <taxon>Clostridia</taxon>
        <taxon>Eubacteriales</taxon>
        <taxon>Clostridiaceae</taxon>
        <taxon>Caloramator</taxon>
    </lineage>
</organism>
<dbReference type="EMBL" id="FUYH01000009">
    <property type="protein sequence ID" value="SKA88737.1"/>
    <property type="molecule type" value="Genomic_DNA"/>
</dbReference>
<evidence type="ECO:0000256" key="1">
    <source>
        <dbReference type="ARBA" id="ARBA00004141"/>
    </source>
</evidence>
<dbReference type="AlphaFoldDB" id="A0A1T4XH33"/>
<dbReference type="STRING" id="1147123.SAMN05443428_10926"/>
<dbReference type="Pfam" id="PF02361">
    <property type="entry name" value="CbiQ"/>
    <property type="match status" value="1"/>
</dbReference>